<keyword evidence="1" id="KW-0812">Transmembrane</keyword>
<gene>
    <name evidence="2" type="ORF">HAX54_047235</name>
</gene>
<dbReference type="EMBL" id="JACEIK010000759">
    <property type="protein sequence ID" value="MCD7461846.1"/>
    <property type="molecule type" value="Genomic_DNA"/>
</dbReference>
<sequence>MATRNINWSNDGYSYVVYVMVRIAIEMVVLTLTSIPTPYYDSHVVCDVHKSNDVEDTEHDAQLIEMIKKIHEQQVELKEAMERMRSKFMEMQVEVENCNDLQVMVFANTQDESQIKEEKKFLQADSFEEAEIVSQSWLTEQAQLI</sequence>
<proteinExistence type="predicted"/>
<comment type="caution">
    <text evidence="2">The sequence shown here is derived from an EMBL/GenBank/DDBJ whole genome shotgun (WGS) entry which is preliminary data.</text>
</comment>
<dbReference type="Proteomes" id="UP000823775">
    <property type="component" value="Unassembled WGS sequence"/>
</dbReference>
<evidence type="ECO:0000256" key="1">
    <source>
        <dbReference type="SAM" id="Phobius"/>
    </source>
</evidence>
<feature type="transmembrane region" description="Helical" evidence="1">
    <location>
        <begin position="12"/>
        <end position="32"/>
    </location>
</feature>
<keyword evidence="1" id="KW-0472">Membrane</keyword>
<accession>A0ABS8SS38</accession>
<name>A0ABS8SS38_DATST</name>
<organism evidence="2 3">
    <name type="scientific">Datura stramonium</name>
    <name type="common">Jimsonweed</name>
    <name type="synonym">Common thornapple</name>
    <dbReference type="NCBI Taxonomy" id="4076"/>
    <lineage>
        <taxon>Eukaryota</taxon>
        <taxon>Viridiplantae</taxon>
        <taxon>Streptophyta</taxon>
        <taxon>Embryophyta</taxon>
        <taxon>Tracheophyta</taxon>
        <taxon>Spermatophyta</taxon>
        <taxon>Magnoliopsida</taxon>
        <taxon>eudicotyledons</taxon>
        <taxon>Gunneridae</taxon>
        <taxon>Pentapetalae</taxon>
        <taxon>asterids</taxon>
        <taxon>lamiids</taxon>
        <taxon>Solanales</taxon>
        <taxon>Solanaceae</taxon>
        <taxon>Solanoideae</taxon>
        <taxon>Datureae</taxon>
        <taxon>Datura</taxon>
    </lineage>
</organism>
<evidence type="ECO:0000313" key="2">
    <source>
        <dbReference type="EMBL" id="MCD7461846.1"/>
    </source>
</evidence>
<keyword evidence="1" id="KW-1133">Transmembrane helix</keyword>
<protein>
    <submittedName>
        <fullName evidence="2">Uncharacterized protein</fullName>
    </submittedName>
</protein>
<keyword evidence="3" id="KW-1185">Reference proteome</keyword>
<evidence type="ECO:0000313" key="3">
    <source>
        <dbReference type="Proteomes" id="UP000823775"/>
    </source>
</evidence>
<reference evidence="2 3" key="1">
    <citation type="journal article" date="2021" name="BMC Genomics">
        <title>Datura genome reveals duplications of psychoactive alkaloid biosynthetic genes and high mutation rate following tissue culture.</title>
        <authorList>
            <person name="Rajewski A."/>
            <person name="Carter-House D."/>
            <person name="Stajich J."/>
            <person name="Litt A."/>
        </authorList>
    </citation>
    <scope>NUCLEOTIDE SEQUENCE [LARGE SCALE GENOMIC DNA]</scope>
    <source>
        <strain evidence="2">AR-01</strain>
    </source>
</reference>